<organism evidence="2">
    <name type="scientific">metagenome</name>
    <dbReference type="NCBI Taxonomy" id="256318"/>
    <lineage>
        <taxon>unclassified sequences</taxon>
        <taxon>metagenomes</taxon>
    </lineage>
</organism>
<keyword evidence="1" id="KW-0812">Transmembrane</keyword>
<dbReference type="EMBL" id="CZKA01000038">
    <property type="protein sequence ID" value="CUR57720.1"/>
    <property type="molecule type" value="Genomic_DNA"/>
</dbReference>
<gene>
    <name evidence="2" type="ORF">NOCA2430051</name>
</gene>
<protein>
    <recommendedName>
        <fullName evidence="3">DUF3099 domain-containing protein</fullName>
    </recommendedName>
</protein>
<reference evidence="2" key="1">
    <citation type="submission" date="2015-08" db="EMBL/GenBank/DDBJ databases">
        <authorList>
            <person name="Babu N.S."/>
            <person name="Beckwith C.J."/>
            <person name="Beseler K.G."/>
            <person name="Brison A."/>
            <person name="Carone J.V."/>
            <person name="Caskin T.P."/>
            <person name="Diamond M."/>
            <person name="Durham M.E."/>
            <person name="Foxe J.M."/>
            <person name="Go M."/>
            <person name="Henderson B.A."/>
            <person name="Jones I.B."/>
            <person name="McGettigan J.A."/>
            <person name="Micheletti S.J."/>
            <person name="Nasrallah M.E."/>
            <person name="Ortiz D."/>
            <person name="Piller C.R."/>
            <person name="Privatt S.R."/>
            <person name="Schneider S.L."/>
            <person name="Sharp S."/>
            <person name="Smith T.C."/>
            <person name="Stanton J.D."/>
            <person name="Ullery H.E."/>
            <person name="Wilson R.J."/>
            <person name="Serrano M.G."/>
            <person name="Buck G."/>
            <person name="Lee V."/>
            <person name="Wang Y."/>
            <person name="Carvalho R."/>
            <person name="Voegtly L."/>
            <person name="Shi R."/>
            <person name="Duckworth R."/>
            <person name="Johnson A."/>
            <person name="Loviza R."/>
            <person name="Walstead R."/>
            <person name="Shah Z."/>
            <person name="Kiflezghi M."/>
            <person name="Wade K."/>
            <person name="Ball S.L."/>
            <person name="Bradley K.W."/>
            <person name="Asai D.J."/>
            <person name="Bowman C.A."/>
            <person name="Russell D.A."/>
            <person name="Pope W.H."/>
            <person name="Jacobs-Sera D."/>
            <person name="Hendrix R.W."/>
            <person name="Hatfull G.F."/>
        </authorList>
    </citation>
    <scope>NUCLEOTIDE SEQUENCE</scope>
</reference>
<evidence type="ECO:0000256" key="1">
    <source>
        <dbReference type="SAM" id="Phobius"/>
    </source>
</evidence>
<feature type="transmembrane region" description="Helical" evidence="1">
    <location>
        <begin position="33"/>
        <end position="51"/>
    </location>
</feature>
<dbReference type="InterPro" id="IPR021449">
    <property type="entry name" value="DUF3099"/>
</dbReference>
<dbReference type="AlphaFoldDB" id="A0A2P2C6U0"/>
<accession>A0A2P2C6U0</accession>
<name>A0A2P2C6U0_9ZZZZ</name>
<evidence type="ECO:0000313" key="2">
    <source>
        <dbReference type="EMBL" id="CUR57720.1"/>
    </source>
</evidence>
<dbReference type="Pfam" id="PF11298">
    <property type="entry name" value="DUF3099"/>
    <property type="match status" value="1"/>
</dbReference>
<feature type="transmembrane region" description="Helical" evidence="1">
    <location>
        <begin position="57"/>
        <end position="77"/>
    </location>
</feature>
<keyword evidence="1" id="KW-1133">Transmembrane helix</keyword>
<evidence type="ECO:0008006" key="3">
    <source>
        <dbReference type="Google" id="ProtNLM"/>
    </source>
</evidence>
<keyword evidence="1" id="KW-0472">Membrane</keyword>
<sequence>MAARRQRDPSTAVRITTAGASRADDIAGRQRRYLLSMGVRTLCVVGAVLVGPTWYRWVLIAGGVFIPYVAVVLANVVNVRDDGFSLLDAAPPHKELSGGPQHLDSA</sequence>
<proteinExistence type="predicted"/>